<keyword evidence="2" id="KW-0407">Ion channel</keyword>
<dbReference type="RefSeq" id="XP_021802944.1">
    <property type="nucleotide sequence ID" value="XM_021947252.1"/>
</dbReference>
<organism evidence="5 6">
    <name type="scientific">Prunus avium</name>
    <name type="common">Cherry</name>
    <name type="synonym">Cerasus avium</name>
    <dbReference type="NCBI Taxonomy" id="42229"/>
    <lineage>
        <taxon>Eukaryota</taxon>
        <taxon>Viridiplantae</taxon>
        <taxon>Streptophyta</taxon>
        <taxon>Embryophyta</taxon>
        <taxon>Tracheophyta</taxon>
        <taxon>Spermatophyta</taxon>
        <taxon>Magnoliopsida</taxon>
        <taxon>eudicotyledons</taxon>
        <taxon>Gunneridae</taxon>
        <taxon>Pentapetalae</taxon>
        <taxon>rosids</taxon>
        <taxon>fabids</taxon>
        <taxon>Rosales</taxon>
        <taxon>Rosaceae</taxon>
        <taxon>Amygdaloideae</taxon>
        <taxon>Amygdaleae</taxon>
        <taxon>Prunus</taxon>
    </lineage>
</organism>
<evidence type="ECO:0000259" key="4">
    <source>
        <dbReference type="PROSITE" id="PS50042"/>
    </source>
</evidence>
<dbReference type="AlphaFoldDB" id="A0A6P5RIW9"/>
<dbReference type="SUPFAM" id="SSF51206">
    <property type="entry name" value="cAMP-binding domain-like"/>
    <property type="match status" value="1"/>
</dbReference>
<dbReference type="KEGG" id="pavi:110747042"/>
<evidence type="ECO:0000256" key="1">
    <source>
        <dbReference type="ARBA" id="ARBA00023286"/>
    </source>
</evidence>
<protein>
    <submittedName>
        <fullName evidence="6">Cyclic nucleotide-gated ion channel 1-like</fullName>
    </submittedName>
</protein>
<dbReference type="GO" id="GO:0016020">
    <property type="term" value="C:membrane"/>
    <property type="evidence" value="ECO:0007669"/>
    <property type="project" value="UniProtKB-SubCell"/>
</dbReference>
<keyword evidence="5" id="KW-1185">Reference proteome</keyword>
<evidence type="ECO:0000256" key="2">
    <source>
        <dbReference type="ARBA" id="ARBA00023303"/>
    </source>
</evidence>
<dbReference type="PANTHER" id="PTHR45651:SF68">
    <property type="entry name" value="ION TRANSPORT DOMAIN-CONTAINING PROTEIN"/>
    <property type="match status" value="1"/>
</dbReference>
<dbReference type="PANTHER" id="PTHR45651">
    <property type="entry name" value="CYCLIC NUCLEOTIDE-GATED ION CHANNEL 15-RELATED-RELATED"/>
    <property type="match status" value="1"/>
</dbReference>
<feature type="transmembrane region" description="Helical" evidence="3">
    <location>
        <begin position="65"/>
        <end position="86"/>
    </location>
</feature>
<dbReference type="SMART" id="SM00100">
    <property type="entry name" value="cNMP"/>
    <property type="match status" value="1"/>
</dbReference>
<evidence type="ECO:0000256" key="3">
    <source>
        <dbReference type="SAM" id="Phobius"/>
    </source>
</evidence>
<dbReference type="Proteomes" id="UP000515124">
    <property type="component" value="Unplaced"/>
</dbReference>
<keyword evidence="3" id="KW-1133">Transmembrane helix</keyword>
<dbReference type="InterPro" id="IPR014710">
    <property type="entry name" value="RmlC-like_jellyroll"/>
</dbReference>
<evidence type="ECO:0000313" key="5">
    <source>
        <dbReference type="Proteomes" id="UP000515124"/>
    </source>
</evidence>
<dbReference type="InterPro" id="IPR000595">
    <property type="entry name" value="cNMP-bd_dom"/>
</dbReference>
<dbReference type="InterPro" id="IPR018490">
    <property type="entry name" value="cNMP-bd_dom_sf"/>
</dbReference>
<name>A0A6P5RIW9_PRUAV</name>
<dbReference type="Gene3D" id="2.60.120.10">
    <property type="entry name" value="Jelly Rolls"/>
    <property type="match status" value="1"/>
</dbReference>
<gene>
    <name evidence="6" type="primary">LOC110747042</name>
</gene>
<keyword evidence="1" id="KW-1071">Ligand-gated ion channel</keyword>
<evidence type="ECO:0000313" key="6">
    <source>
        <dbReference type="RefSeq" id="XP_021802944.1"/>
    </source>
</evidence>
<dbReference type="CDD" id="cd00038">
    <property type="entry name" value="CAP_ED"/>
    <property type="match status" value="1"/>
</dbReference>
<feature type="transmembrane region" description="Helical" evidence="3">
    <location>
        <begin position="12"/>
        <end position="34"/>
    </location>
</feature>
<dbReference type="GeneID" id="110747042"/>
<feature type="non-terminal residue" evidence="6">
    <location>
        <position position="1"/>
    </location>
</feature>
<keyword evidence="1" id="KW-0813">Transport</keyword>
<feature type="transmembrane region" description="Helical" evidence="3">
    <location>
        <begin position="200"/>
        <end position="218"/>
    </location>
</feature>
<keyword evidence="3" id="KW-0812">Transmembrane</keyword>
<dbReference type="SUPFAM" id="SSF81324">
    <property type="entry name" value="Voltage-gated potassium channels"/>
    <property type="match status" value="1"/>
</dbReference>
<keyword evidence="1" id="KW-0406">Ion transport</keyword>
<dbReference type="GO" id="GO:0034220">
    <property type="term" value="P:monoatomic ion transmembrane transport"/>
    <property type="evidence" value="ECO:0007669"/>
    <property type="project" value="UniProtKB-KW"/>
</dbReference>
<reference evidence="6" key="1">
    <citation type="submission" date="2025-08" db="UniProtKB">
        <authorList>
            <consortium name="RefSeq"/>
        </authorList>
    </citation>
    <scope>IDENTIFICATION</scope>
</reference>
<dbReference type="PROSITE" id="PS50042">
    <property type="entry name" value="CNMP_BINDING_3"/>
    <property type="match status" value="1"/>
</dbReference>
<feature type="domain" description="Cyclic nucleotide-binding" evidence="4">
    <location>
        <begin position="265"/>
        <end position="376"/>
    </location>
</feature>
<keyword evidence="3" id="KW-0472">Membrane</keyword>
<proteinExistence type="predicted"/>
<accession>A0A6P5RIW9</accession>
<sequence length="423" mass="48973">NQILTVGFKYVQAIILIGYYTYLISIYNNLFYLIPIQYTLRAYNLYRRLVQHADIQTAVNRFLKAALDFLPFILAAHLFGALWYFLAVDRKVVCWVEHVCKFNNICGRETFYEFFYCSSSTPQNNMMFSSSLLQKSCAVQLSANITSLPFDFGIYLYALQSNMTSSRDLPLKMLQCFWWGLRNLSSFGSNLQTSFCKDEIIFSIVISISGLALFLVYLSSRVQGSKKMSNQLKLRQKIEILYPDMVEQIRNKHRLGLASLKKVPLLESTDEKVLKAICKNLKPVTYGEDVYIIREGEPLRKMLFITRGTALTYTTTKGGTNVCKFLEKSDFYGEELINWAFKFCSFSKLPISTTTLMSQTKVEAFSIRAHNFKSIVAQFWWQFQRELPRSQLEHFAASSLQAFWRRRRAQAKGPTGWDKLTLN</sequence>